<organism evidence="2">
    <name type="scientific">Rhodothalassium salexigens</name>
    <name type="common">Rhodospirillum salexigens</name>
    <dbReference type="NCBI Taxonomy" id="1086"/>
    <lineage>
        <taxon>Bacteria</taxon>
        <taxon>Pseudomonadati</taxon>
        <taxon>Pseudomonadota</taxon>
        <taxon>Alphaproteobacteria</taxon>
        <taxon>Rhodothalassiales</taxon>
        <taxon>Rhodothalassiaceae</taxon>
        <taxon>Rhodothalassium</taxon>
    </lineage>
</organism>
<evidence type="ECO:0000256" key="1">
    <source>
        <dbReference type="SAM" id="MobiDB-lite"/>
    </source>
</evidence>
<reference evidence="2" key="1">
    <citation type="submission" date="2010-06" db="EMBL/GenBank/DDBJ databases">
        <title>Proposal of Rhodothalassiales ord. nov. and Rhodothalassiaceae fam. nov.</title>
        <authorList>
            <person name="Kalyan Chakravarthy S."/>
            <person name="Venkata Ramana V."/>
            <person name="Sasikala C."/>
            <person name="Ramana C.V."/>
        </authorList>
    </citation>
    <scope>NUCLEOTIDE SEQUENCE</scope>
    <source>
        <strain evidence="2">Type strain: DSM 2132</strain>
    </source>
</reference>
<feature type="non-terminal residue" evidence="2">
    <location>
        <position position="50"/>
    </location>
</feature>
<name>D8MIG7_RHOSA</name>
<gene>
    <name evidence="2" type="primary">pufM</name>
</gene>
<sequence length="50" mass="5392">RSPIAVPQPSGPACSGAGPWESRESSSRRWKYRKTRGPASNSVSKAACWC</sequence>
<accession>D8MIG7</accession>
<evidence type="ECO:0000313" key="2">
    <source>
        <dbReference type="EMBL" id="CBN72976.1"/>
    </source>
</evidence>
<feature type="non-terminal residue" evidence="2">
    <location>
        <position position="1"/>
    </location>
</feature>
<dbReference type="EMBL" id="FN985351">
    <property type="protein sequence ID" value="CBN72976.1"/>
    <property type="molecule type" value="Genomic_DNA"/>
</dbReference>
<proteinExistence type="predicted"/>
<protein>
    <submittedName>
        <fullName evidence="2">Photosynthetic reaction center M subunit</fullName>
    </submittedName>
</protein>
<dbReference type="AlphaFoldDB" id="D8MIG7"/>
<feature type="region of interest" description="Disordered" evidence="1">
    <location>
        <begin position="1"/>
        <end position="43"/>
    </location>
</feature>